<protein>
    <submittedName>
        <fullName evidence="1">Uncharacterized protein</fullName>
    </submittedName>
</protein>
<sequence>METSKIIFTYRKHPGRILYFTGIRLDIAVIECAARVHVYLVIVPQMGYQKRDISNSRTLRSSIWAIVWSKVTLSLMLKFAVVGENLCASQEVILAGQFK</sequence>
<evidence type="ECO:0000313" key="1">
    <source>
        <dbReference type="EMBL" id="SPC83451.1"/>
    </source>
</evidence>
<dbReference type="AlphaFoldDB" id="A0A2N9F9B3"/>
<reference evidence="1" key="1">
    <citation type="submission" date="2018-02" db="EMBL/GenBank/DDBJ databases">
        <authorList>
            <person name="Cohen D.B."/>
            <person name="Kent A.D."/>
        </authorList>
    </citation>
    <scope>NUCLEOTIDE SEQUENCE</scope>
</reference>
<dbReference type="EMBL" id="OIVN01000646">
    <property type="protein sequence ID" value="SPC83451.1"/>
    <property type="molecule type" value="Genomic_DNA"/>
</dbReference>
<gene>
    <name evidence="1" type="ORF">FSB_LOCUS11333</name>
</gene>
<name>A0A2N9F9B3_FAGSY</name>
<accession>A0A2N9F9B3</accession>
<proteinExistence type="predicted"/>
<organism evidence="1">
    <name type="scientific">Fagus sylvatica</name>
    <name type="common">Beechnut</name>
    <dbReference type="NCBI Taxonomy" id="28930"/>
    <lineage>
        <taxon>Eukaryota</taxon>
        <taxon>Viridiplantae</taxon>
        <taxon>Streptophyta</taxon>
        <taxon>Embryophyta</taxon>
        <taxon>Tracheophyta</taxon>
        <taxon>Spermatophyta</taxon>
        <taxon>Magnoliopsida</taxon>
        <taxon>eudicotyledons</taxon>
        <taxon>Gunneridae</taxon>
        <taxon>Pentapetalae</taxon>
        <taxon>rosids</taxon>
        <taxon>fabids</taxon>
        <taxon>Fagales</taxon>
        <taxon>Fagaceae</taxon>
        <taxon>Fagus</taxon>
    </lineage>
</organism>